<evidence type="ECO:0000256" key="2">
    <source>
        <dbReference type="SAM" id="MobiDB-lite"/>
    </source>
</evidence>
<feature type="region of interest" description="Disordered" evidence="2">
    <location>
        <begin position="77"/>
        <end position="148"/>
    </location>
</feature>
<evidence type="ECO:0000313" key="3">
    <source>
        <dbReference type="EMBL" id="CAB9517352.1"/>
    </source>
</evidence>
<feature type="compositionally biased region" description="Polar residues" evidence="2">
    <location>
        <begin position="99"/>
        <end position="121"/>
    </location>
</feature>
<gene>
    <name evidence="3" type="ORF">SEMRO_850_G210760.1</name>
</gene>
<keyword evidence="1" id="KW-0175">Coiled coil</keyword>
<sequence length="407" mass="46866">MAPTRSHARGQPQPQPSPGIGGDSYIHQDHPSYSVDYQEVAAAHNNRAEVSMMMTDPFPGEEEPIPVVEHSYRVETVNESVDEGPFTDKREGSPPLRETISNRQRPTSNFRSTPQSSNTSRFLRRKINTSTTVEEVTQPPKSPRDGIFTTDFKELHDKTIKRRQNQQKHMMSLERRLALMQANLANISMDRDLQNCSHLQTHISEPMTQAAERLAVEQETRFSPASLGSKHWMQLQTRLSQIESDVARQIHVVAPQSIREHLDAPYNTLTQEITPQVYAETNKSEKREGVMFRSFEDVAGTARRRYHEERASRHGAFEVVRQKLEQEAKMQSDPQRIEDAIAKVRVLRAKLEQERVERRMRDEHLKTAIEQEVISMRRAMLEATGGDDIIVEHQQQQQDTSRAIMYR</sequence>
<reference evidence="3" key="1">
    <citation type="submission" date="2020-06" db="EMBL/GenBank/DDBJ databases">
        <authorList>
            <consortium name="Plant Systems Biology data submission"/>
        </authorList>
    </citation>
    <scope>NUCLEOTIDE SEQUENCE</scope>
    <source>
        <strain evidence="3">D6</strain>
    </source>
</reference>
<protein>
    <submittedName>
        <fullName evidence="3">Uncharacterized protein</fullName>
    </submittedName>
</protein>
<keyword evidence="4" id="KW-1185">Reference proteome</keyword>
<organism evidence="3 4">
    <name type="scientific">Seminavis robusta</name>
    <dbReference type="NCBI Taxonomy" id="568900"/>
    <lineage>
        <taxon>Eukaryota</taxon>
        <taxon>Sar</taxon>
        <taxon>Stramenopiles</taxon>
        <taxon>Ochrophyta</taxon>
        <taxon>Bacillariophyta</taxon>
        <taxon>Bacillariophyceae</taxon>
        <taxon>Bacillariophycidae</taxon>
        <taxon>Naviculales</taxon>
        <taxon>Naviculaceae</taxon>
        <taxon>Seminavis</taxon>
    </lineage>
</organism>
<feature type="region of interest" description="Disordered" evidence="2">
    <location>
        <begin position="1"/>
        <end position="40"/>
    </location>
</feature>
<name>A0A9N8EA60_9STRA</name>
<comment type="caution">
    <text evidence="3">The sequence shown here is derived from an EMBL/GenBank/DDBJ whole genome shotgun (WGS) entry which is preliminary data.</text>
</comment>
<feature type="coiled-coil region" evidence="1">
    <location>
        <begin position="163"/>
        <end position="190"/>
    </location>
</feature>
<evidence type="ECO:0000256" key="1">
    <source>
        <dbReference type="SAM" id="Coils"/>
    </source>
</evidence>
<accession>A0A9N8EA60</accession>
<dbReference type="AlphaFoldDB" id="A0A9N8EA60"/>
<dbReference type="EMBL" id="CAICTM010000849">
    <property type="protein sequence ID" value="CAB9517352.1"/>
    <property type="molecule type" value="Genomic_DNA"/>
</dbReference>
<proteinExistence type="predicted"/>
<evidence type="ECO:0000313" key="4">
    <source>
        <dbReference type="Proteomes" id="UP001153069"/>
    </source>
</evidence>
<dbReference type="Proteomes" id="UP001153069">
    <property type="component" value="Unassembled WGS sequence"/>
</dbReference>